<feature type="binding site" evidence="9">
    <location>
        <position position="210"/>
    </location>
    <ligand>
        <name>1-deoxy-D-xylulose 5-phosphate</name>
        <dbReference type="ChEBI" id="CHEBI:57792"/>
    </ligand>
</feature>
<feature type="domain" description="DXP reductoisomerase C-terminal" evidence="12">
    <location>
        <begin position="273"/>
        <end position="392"/>
    </location>
</feature>
<dbReference type="Proteomes" id="UP000238392">
    <property type="component" value="Unassembled WGS sequence"/>
</dbReference>
<comment type="caution">
    <text evidence="9">Lacks conserved residue(s) required for the propagation of feature annotation.</text>
</comment>
<keyword evidence="6 9" id="KW-0464">Manganese</keyword>
<dbReference type="FunFam" id="3.40.50.720:FF:000045">
    <property type="entry name" value="1-deoxy-D-xylulose 5-phosphate reductoisomerase"/>
    <property type="match status" value="1"/>
</dbReference>
<protein>
    <recommendedName>
        <fullName evidence="9">1-deoxy-D-xylulose 5-phosphate reductoisomerase</fullName>
        <shortName evidence="9">DXP reductoisomerase</shortName>
        <ecNumber evidence="9">1.1.1.267</ecNumber>
    </recommendedName>
    <alternativeName>
        <fullName evidence="9">1-deoxyxylulose-5-phosphate reductoisomerase</fullName>
    </alternativeName>
    <alternativeName>
        <fullName evidence="9">2-C-methyl-D-erythritol 4-phosphate synthase</fullName>
    </alternativeName>
</protein>
<feature type="binding site" evidence="9">
    <location>
        <position position="228"/>
    </location>
    <ligand>
        <name>1-deoxy-D-xylulose 5-phosphate</name>
        <dbReference type="ChEBI" id="CHEBI:57792"/>
    </ligand>
</feature>
<dbReference type="Pfam" id="PF08436">
    <property type="entry name" value="DXP_redisom_C"/>
    <property type="match status" value="1"/>
</dbReference>
<comment type="function">
    <text evidence="9">Catalyzes the NADPH-dependent rearrangement and reduction of 1-deoxy-D-xylulose-5-phosphate (DXP) to 2-C-methyl-D-erythritol 4-phosphate (MEP).</text>
</comment>
<comment type="similarity">
    <text evidence="2 9">Belongs to the DXR family.</text>
</comment>
<dbReference type="Gene3D" id="1.10.1740.10">
    <property type="match status" value="1"/>
</dbReference>
<feature type="binding site" evidence="9">
    <location>
        <position position="229"/>
    </location>
    <ligand>
        <name>1-deoxy-D-xylulose 5-phosphate</name>
        <dbReference type="ChEBI" id="CHEBI:57792"/>
    </ligand>
</feature>
<dbReference type="InterPro" id="IPR036169">
    <property type="entry name" value="DXPR_C_sf"/>
</dbReference>
<keyword evidence="9" id="KW-0460">Magnesium</keyword>
<dbReference type="EMBL" id="PVTQ01000001">
    <property type="protein sequence ID" value="PRY94315.1"/>
    <property type="molecule type" value="Genomic_DNA"/>
</dbReference>
<evidence type="ECO:0000256" key="5">
    <source>
        <dbReference type="ARBA" id="ARBA00023002"/>
    </source>
</evidence>
<feature type="binding site" evidence="9">
    <location>
        <position position="136"/>
    </location>
    <ligand>
        <name>1-deoxy-D-xylulose 5-phosphate</name>
        <dbReference type="ChEBI" id="CHEBI:57792"/>
    </ligand>
</feature>
<feature type="binding site" evidence="9">
    <location>
        <position position="216"/>
    </location>
    <ligand>
        <name>NADPH</name>
        <dbReference type="ChEBI" id="CHEBI:57783"/>
    </ligand>
</feature>
<dbReference type="SUPFAM" id="SSF55347">
    <property type="entry name" value="Glyceraldehyde-3-phosphate dehydrogenase-like, C-terminal domain"/>
    <property type="match status" value="1"/>
</dbReference>
<dbReference type="PIRSF" id="PIRSF006205">
    <property type="entry name" value="Dxp_reductismrs"/>
    <property type="match status" value="1"/>
</dbReference>
<dbReference type="InterPro" id="IPR036291">
    <property type="entry name" value="NAD(P)-bd_dom_sf"/>
</dbReference>
<gene>
    <name evidence="9" type="primary">dxr</name>
    <name evidence="13" type="ORF">CLV74_101452</name>
</gene>
<sequence>MRRLPDCDVRCGGSVKRISIFGATGSIGQSTLDLIGRAPEQYKVVVLTGGANIAQLADDAKRFRPDVVVTAYPDKLDDLKAALEGTGIECAAGQEALVEAASRPADWIMSAIVGVAGLAPGLKALEQGTTLALANKESLVTAGPLLLETARRYGATILPVDSEHSAIFQALVGEEMDAVERIVITASGGAFRDWPVDQLANATLAQASTHPNWDMGQRITIDSASMFNKALEVIETKEFFGAPPEMIEVLVHPESLIHALVGFNDGALMAHVGPPDMRHAIGYALNWPDRGHLPVDRLDLAKIRQLTFRAPEDARYPALQLAQDVMKTGGLSGAVFNGAKERALDHFIAERIRFTDMAALVAGALEELMRQNVINLEVTLDNVRQLDHLAREAADRIALDLVT</sequence>
<feature type="binding site" evidence="9">
    <location>
        <position position="232"/>
    </location>
    <ligand>
        <name>Mn(2+)</name>
        <dbReference type="ChEBI" id="CHEBI:29035"/>
    </ligand>
</feature>
<feature type="binding site" evidence="9">
    <location>
        <position position="137"/>
    </location>
    <ligand>
        <name>NADPH</name>
        <dbReference type="ChEBI" id="CHEBI:57783"/>
    </ligand>
</feature>
<feature type="binding site" evidence="9">
    <location>
        <position position="187"/>
    </location>
    <ligand>
        <name>1-deoxy-D-xylulose 5-phosphate</name>
        <dbReference type="ChEBI" id="CHEBI:57792"/>
    </ligand>
</feature>
<name>A0A2T0X603_9RHOB</name>
<dbReference type="InterPro" id="IPR003821">
    <property type="entry name" value="DXP_reductoisomerase"/>
</dbReference>
<keyword evidence="14" id="KW-1185">Reference proteome</keyword>
<evidence type="ECO:0000256" key="7">
    <source>
        <dbReference type="ARBA" id="ARBA00023229"/>
    </source>
</evidence>
<keyword evidence="3 9" id="KW-0479">Metal-binding</keyword>
<evidence type="ECO:0000256" key="2">
    <source>
        <dbReference type="ARBA" id="ARBA00006825"/>
    </source>
</evidence>
<feature type="binding site" evidence="9">
    <location>
        <position position="232"/>
    </location>
    <ligand>
        <name>1-deoxy-D-xylulose 5-phosphate</name>
        <dbReference type="ChEBI" id="CHEBI:57792"/>
    </ligand>
</feature>
<organism evidence="13 14">
    <name type="scientific">Donghicola tyrosinivorans</name>
    <dbReference type="NCBI Taxonomy" id="1652492"/>
    <lineage>
        <taxon>Bacteria</taxon>
        <taxon>Pseudomonadati</taxon>
        <taxon>Pseudomonadota</taxon>
        <taxon>Alphaproteobacteria</taxon>
        <taxon>Rhodobacterales</taxon>
        <taxon>Roseobacteraceae</taxon>
        <taxon>Donghicola</taxon>
    </lineage>
</organism>
<dbReference type="GO" id="GO:0030145">
    <property type="term" value="F:manganese ion binding"/>
    <property type="evidence" value="ECO:0007669"/>
    <property type="project" value="TreeGrafter"/>
</dbReference>
<feature type="binding site" evidence="9">
    <location>
        <position position="135"/>
    </location>
    <ligand>
        <name>NADPH</name>
        <dbReference type="ChEBI" id="CHEBI:57783"/>
    </ligand>
</feature>
<proteinExistence type="inferred from homology"/>
<dbReference type="SUPFAM" id="SSF69055">
    <property type="entry name" value="1-deoxy-D-xylulose-5-phosphate reductoisomerase, C-terminal domain"/>
    <property type="match status" value="1"/>
</dbReference>
<dbReference type="PANTHER" id="PTHR30525:SF0">
    <property type="entry name" value="1-DEOXY-D-XYLULOSE 5-PHOSPHATE REDUCTOISOMERASE, CHLOROPLASTIC"/>
    <property type="match status" value="1"/>
</dbReference>
<evidence type="ECO:0000313" key="13">
    <source>
        <dbReference type="EMBL" id="PRY94315.1"/>
    </source>
</evidence>
<evidence type="ECO:0000256" key="4">
    <source>
        <dbReference type="ARBA" id="ARBA00022857"/>
    </source>
</evidence>
<evidence type="ECO:0000313" key="14">
    <source>
        <dbReference type="Proteomes" id="UP000238392"/>
    </source>
</evidence>
<comment type="catalytic activity">
    <reaction evidence="8">
        <text>2-C-methyl-D-erythritol 4-phosphate + NADP(+) = 1-deoxy-D-xylulose 5-phosphate + NADPH + H(+)</text>
        <dbReference type="Rhea" id="RHEA:13717"/>
        <dbReference type="ChEBI" id="CHEBI:15378"/>
        <dbReference type="ChEBI" id="CHEBI:57783"/>
        <dbReference type="ChEBI" id="CHEBI:57792"/>
        <dbReference type="ChEBI" id="CHEBI:58262"/>
        <dbReference type="ChEBI" id="CHEBI:58349"/>
        <dbReference type="EC" id="1.1.1.267"/>
    </reaction>
    <physiologicalReaction direction="right-to-left" evidence="8">
        <dbReference type="Rhea" id="RHEA:13719"/>
    </physiologicalReaction>
</comment>
<dbReference type="AlphaFoldDB" id="A0A2T0X603"/>
<dbReference type="EC" id="1.1.1.267" evidence="9"/>
<dbReference type="NCBIfam" id="TIGR00243">
    <property type="entry name" value="Dxr"/>
    <property type="match status" value="1"/>
</dbReference>
<feature type="binding site" evidence="9">
    <location>
        <position position="163"/>
    </location>
    <ligand>
        <name>Mn(2+)</name>
        <dbReference type="ChEBI" id="CHEBI:29035"/>
    </ligand>
</feature>
<feature type="binding site" evidence="9">
    <location>
        <position position="26"/>
    </location>
    <ligand>
        <name>NADPH</name>
        <dbReference type="ChEBI" id="CHEBI:57783"/>
    </ligand>
</feature>
<feature type="binding site" evidence="9">
    <location>
        <position position="27"/>
    </location>
    <ligand>
        <name>NADPH</name>
        <dbReference type="ChEBI" id="CHEBI:57783"/>
    </ligand>
</feature>
<evidence type="ECO:0000259" key="11">
    <source>
        <dbReference type="Pfam" id="PF08436"/>
    </source>
</evidence>
<dbReference type="GO" id="GO:0070402">
    <property type="term" value="F:NADPH binding"/>
    <property type="evidence" value="ECO:0007669"/>
    <property type="project" value="InterPro"/>
</dbReference>
<dbReference type="PANTHER" id="PTHR30525">
    <property type="entry name" value="1-DEOXY-D-XYLULOSE 5-PHOSPHATE REDUCTOISOMERASE"/>
    <property type="match status" value="1"/>
</dbReference>
<feature type="domain" description="1-deoxy-D-xylulose 5-phosphate reductoisomerase C-terminal" evidence="11">
    <location>
        <begin position="157"/>
        <end position="240"/>
    </location>
</feature>
<accession>A0A2T0X603</accession>
<evidence type="ECO:0000259" key="12">
    <source>
        <dbReference type="Pfam" id="PF13288"/>
    </source>
</evidence>
<feature type="binding site" evidence="9">
    <location>
        <position position="52"/>
    </location>
    <ligand>
        <name>NADPH</name>
        <dbReference type="ChEBI" id="CHEBI:57783"/>
    </ligand>
</feature>
<feature type="binding site" evidence="9">
    <location>
        <position position="24"/>
    </location>
    <ligand>
        <name>NADPH</name>
        <dbReference type="ChEBI" id="CHEBI:57783"/>
    </ligand>
</feature>
<dbReference type="InterPro" id="IPR013644">
    <property type="entry name" value="DXP_reductoisomerase_C"/>
</dbReference>
<keyword evidence="4 9" id="KW-0521">NADP</keyword>
<feature type="binding site" evidence="9">
    <location>
        <position position="161"/>
    </location>
    <ligand>
        <name>Mn(2+)</name>
        <dbReference type="ChEBI" id="CHEBI:29035"/>
    </ligand>
</feature>
<dbReference type="GO" id="GO:0051484">
    <property type="term" value="P:isopentenyl diphosphate biosynthetic process, methylerythritol 4-phosphate pathway involved in terpenoid biosynthetic process"/>
    <property type="evidence" value="ECO:0007669"/>
    <property type="project" value="UniProtKB-ARBA"/>
</dbReference>
<evidence type="ECO:0000256" key="6">
    <source>
        <dbReference type="ARBA" id="ARBA00023211"/>
    </source>
</evidence>
<feature type="binding site" evidence="9">
    <location>
        <position position="223"/>
    </location>
    <ligand>
        <name>1-deoxy-D-xylulose 5-phosphate</name>
        <dbReference type="ChEBI" id="CHEBI:57792"/>
    </ligand>
</feature>
<evidence type="ECO:0000256" key="9">
    <source>
        <dbReference type="HAMAP-Rule" id="MF_00183"/>
    </source>
</evidence>
<evidence type="ECO:0000256" key="8">
    <source>
        <dbReference type="ARBA" id="ARBA00048543"/>
    </source>
</evidence>
<dbReference type="SUPFAM" id="SSF51735">
    <property type="entry name" value="NAD(P)-binding Rossmann-fold domains"/>
    <property type="match status" value="1"/>
</dbReference>
<dbReference type="GO" id="GO:0030604">
    <property type="term" value="F:1-deoxy-D-xylulose-5-phosphate reductoisomerase activity"/>
    <property type="evidence" value="ECO:0007669"/>
    <property type="project" value="UniProtKB-UniRule"/>
</dbReference>
<comment type="pathway">
    <text evidence="1 9">Isoprenoid biosynthesis; isopentenyl diphosphate biosynthesis via DXP pathway; isopentenyl diphosphate from 1-deoxy-D-xylulose 5-phosphate: step 1/6.</text>
</comment>
<evidence type="ECO:0000259" key="10">
    <source>
        <dbReference type="Pfam" id="PF02670"/>
    </source>
</evidence>
<feature type="domain" description="1-deoxy-D-xylulose 5-phosphate reductoisomerase N-terminal" evidence="10">
    <location>
        <begin position="18"/>
        <end position="143"/>
    </location>
</feature>
<reference evidence="13 14" key="1">
    <citation type="submission" date="2018-03" db="EMBL/GenBank/DDBJ databases">
        <title>Genomic Encyclopedia of Archaeal and Bacterial Type Strains, Phase II (KMG-II): from individual species to whole genera.</title>
        <authorList>
            <person name="Goeker M."/>
        </authorList>
    </citation>
    <scope>NUCLEOTIDE SEQUENCE [LARGE SCALE GENOMIC DNA]</scope>
    <source>
        <strain evidence="13 14">DSM 100212</strain>
    </source>
</reference>
<dbReference type="GO" id="GO:0016853">
    <property type="term" value="F:isomerase activity"/>
    <property type="evidence" value="ECO:0007669"/>
    <property type="project" value="UniProtKB-KW"/>
</dbReference>
<dbReference type="Gene3D" id="3.40.50.720">
    <property type="entry name" value="NAD(P)-binding Rossmann-like Domain"/>
    <property type="match status" value="1"/>
</dbReference>
<dbReference type="Pfam" id="PF13288">
    <property type="entry name" value="DXPR_C"/>
    <property type="match status" value="1"/>
</dbReference>
<feature type="binding site" evidence="9">
    <location>
        <position position="25"/>
    </location>
    <ligand>
        <name>NADPH</name>
        <dbReference type="ChEBI" id="CHEBI:57783"/>
    </ligand>
</feature>
<feature type="binding site" evidence="9">
    <location>
        <position position="162"/>
    </location>
    <ligand>
        <name>1-deoxy-D-xylulose 5-phosphate</name>
        <dbReference type="ChEBI" id="CHEBI:57792"/>
    </ligand>
</feature>
<evidence type="ECO:0000256" key="1">
    <source>
        <dbReference type="ARBA" id="ARBA00005094"/>
    </source>
</evidence>
<comment type="cofactor">
    <cofactor evidence="9">
        <name>Mg(2+)</name>
        <dbReference type="ChEBI" id="CHEBI:18420"/>
    </cofactor>
    <cofactor evidence="9">
        <name>Mn(2+)</name>
        <dbReference type="ChEBI" id="CHEBI:29035"/>
    </cofactor>
</comment>
<dbReference type="InterPro" id="IPR026877">
    <property type="entry name" value="DXPR_C"/>
</dbReference>
<keyword evidence="5 9" id="KW-0560">Oxidoreductase</keyword>
<comment type="caution">
    <text evidence="13">The sequence shown here is derived from an EMBL/GenBank/DDBJ whole genome shotgun (WGS) entry which is preliminary data.</text>
</comment>
<dbReference type="UniPathway" id="UPA00056">
    <property type="reaction ID" value="UER00092"/>
</dbReference>
<dbReference type="HAMAP" id="MF_00183">
    <property type="entry name" value="DXP_reductoisom"/>
    <property type="match status" value="1"/>
</dbReference>
<dbReference type="InterPro" id="IPR013512">
    <property type="entry name" value="DXP_reductoisomerase_N"/>
</dbReference>
<feature type="binding site" evidence="9">
    <location>
        <position position="50"/>
    </location>
    <ligand>
        <name>NADPH</name>
        <dbReference type="ChEBI" id="CHEBI:57783"/>
    </ligand>
</feature>
<dbReference type="Pfam" id="PF02670">
    <property type="entry name" value="DXP_reductoisom"/>
    <property type="match status" value="1"/>
</dbReference>
<keyword evidence="7 9" id="KW-0414">Isoprene biosynthesis</keyword>
<feature type="binding site" evidence="9">
    <location>
        <position position="163"/>
    </location>
    <ligand>
        <name>1-deoxy-D-xylulose 5-phosphate</name>
        <dbReference type="ChEBI" id="CHEBI:57792"/>
    </ligand>
</feature>
<evidence type="ECO:0000256" key="3">
    <source>
        <dbReference type="ARBA" id="ARBA00022723"/>
    </source>
</evidence>
<keyword evidence="13" id="KW-0413">Isomerase</keyword>